<dbReference type="Proteomes" id="UP000593565">
    <property type="component" value="Unassembled WGS sequence"/>
</dbReference>
<feature type="domain" description="Fibronectin type-III" evidence="3">
    <location>
        <begin position="250"/>
        <end position="331"/>
    </location>
</feature>
<name>A0A7J6B4F0_AMEME</name>
<evidence type="ECO:0000259" key="3">
    <source>
        <dbReference type="PROSITE" id="PS50853"/>
    </source>
</evidence>
<organism evidence="4 5">
    <name type="scientific">Ameiurus melas</name>
    <name type="common">Black bullhead</name>
    <name type="synonym">Silurus melas</name>
    <dbReference type="NCBI Taxonomy" id="219545"/>
    <lineage>
        <taxon>Eukaryota</taxon>
        <taxon>Metazoa</taxon>
        <taxon>Chordata</taxon>
        <taxon>Craniata</taxon>
        <taxon>Vertebrata</taxon>
        <taxon>Euteleostomi</taxon>
        <taxon>Actinopterygii</taxon>
        <taxon>Neopterygii</taxon>
        <taxon>Teleostei</taxon>
        <taxon>Ostariophysi</taxon>
        <taxon>Siluriformes</taxon>
        <taxon>Ictaluridae</taxon>
        <taxon>Ameiurus</taxon>
    </lineage>
</organism>
<keyword evidence="5" id="KW-1185">Reference proteome</keyword>
<feature type="chain" id="PRO_5029622246" description="C-type lectin domain-containing protein" evidence="1">
    <location>
        <begin position="18"/>
        <end position="331"/>
    </location>
</feature>
<dbReference type="Gene3D" id="3.10.100.10">
    <property type="entry name" value="Mannose-Binding Protein A, subunit A"/>
    <property type="match status" value="1"/>
</dbReference>
<dbReference type="SUPFAM" id="SSF49265">
    <property type="entry name" value="Fibronectin type III"/>
    <property type="match status" value="1"/>
</dbReference>
<accession>A0A7J6B4F0</accession>
<feature type="domain" description="C-type lectin" evidence="2">
    <location>
        <begin position="21"/>
        <end position="108"/>
    </location>
</feature>
<dbReference type="Gene3D" id="2.60.40.10">
    <property type="entry name" value="Immunoglobulins"/>
    <property type="match status" value="1"/>
</dbReference>
<dbReference type="PROSITE" id="PS50041">
    <property type="entry name" value="C_TYPE_LECTIN_2"/>
    <property type="match status" value="1"/>
</dbReference>
<dbReference type="InterPro" id="IPR013783">
    <property type="entry name" value="Ig-like_fold"/>
</dbReference>
<dbReference type="PROSITE" id="PS50853">
    <property type="entry name" value="FN3"/>
    <property type="match status" value="1"/>
</dbReference>
<reference evidence="4 5" key="1">
    <citation type="submission" date="2020-02" db="EMBL/GenBank/DDBJ databases">
        <title>A chromosome-scale genome assembly of the black bullhead catfish (Ameiurus melas).</title>
        <authorList>
            <person name="Wen M."/>
            <person name="Zham M."/>
            <person name="Cabau C."/>
            <person name="Klopp C."/>
            <person name="Donnadieu C."/>
            <person name="Roques C."/>
            <person name="Bouchez O."/>
            <person name="Lampietro C."/>
            <person name="Jouanno E."/>
            <person name="Herpin A."/>
            <person name="Louis A."/>
            <person name="Berthelot C."/>
            <person name="Parey E."/>
            <person name="Roest-Crollius H."/>
            <person name="Braasch I."/>
            <person name="Postlethwait J."/>
            <person name="Robinson-Rechavi M."/>
            <person name="Echchiki A."/>
            <person name="Begum T."/>
            <person name="Montfort J."/>
            <person name="Schartl M."/>
            <person name="Bobe J."/>
            <person name="Guiguen Y."/>
        </authorList>
    </citation>
    <scope>NUCLEOTIDE SEQUENCE [LARGE SCALE GENOMIC DNA]</scope>
    <source>
        <strain evidence="4">M_S1</strain>
        <tissue evidence="4">Blood</tissue>
    </source>
</reference>
<dbReference type="PANTHER" id="PTHR45784">
    <property type="entry name" value="C-TYPE LECTIN DOMAIN FAMILY 20 MEMBER A-RELATED"/>
    <property type="match status" value="1"/>
</dbReference>
<dbReference type="Pfam" id="PF00041">
    <property type="entry name" value="fn3"/>
    <property type="match status" value="1"/>
</dbReference>
<dbReference type="PANTHER" id="PTHR45784:SF3">
    <property type="entry name" value="C-TYPE LECTIN DOMAIN FAMILY 4 MEMBER K-LIKE-RELATED"/>
    <property type="match status" value="1"/>
</dbReference>
<evidence type="ECO:0000259" key="2">
    <source>
        <dbReference type="PROSITE" id="PS50041"/>
    </source>
</evidence>
<proteinExistence type="predicted"/>
<protein>
    <recommendedName>
        <fullName evidence="6">C-type lectin domain-containing protein</fullName>
    </recommendedName>
</protein>
<comment type="caution">
    <text evidence="4">The sequence shown here is derived from an EMBL/GenBank/DDBJ whole genome shotgun (WGS) entry which is preliminary data.</text>
</comment>
<sequence length="331" mass="37289">MLLLGSLLLVAVSIICAEREYIYKPDNATWDKARLNCQECYKDLTTITPANAEIIGLNRTSDYWIGLRQTINGSKFWSRWANGEPVLYQNWYPGHPVPKKKPEPQPTCPTPPATNNTKIEVMQCPAFTKLCVCLNSSDDNDTYFDWETRTNINSSMVWCPALAELCACLNSSEEPETSITKSTAVFTTSNFVTSPTPTMLALTSSPISTISNDLEPEYIEDSCVAQLSFGMWQEKKCNESLPYICYDERFYGHVEVSNMTTTGGNLSWSEAGINISQYKIEIIENKFKSVTNETSYSMSDLEPGTLYRVKVIPVKCDRDLNAQNISFYTCE</sequence>
<evidence type="ECO:0000313" key="5">
    <source>
        <dbReference type="Proteomes" id="UP000593565"/>
    </source>
</evidence>
<dbReference type="EMBL" id="JAAGNN010000005">
    <property type="protein sequence ID" value="KAF4089317.1"/>
    <property type="molecule type" value="Genomic_DNA"/>
</dbReference>
<gene>
    <name evidence="4" type="ORF">AMELA_G00065040</name>
</gene>
<evidence type="ECO:0000256" key="1">
    <source>
        <dbReference type="SAM" id="SignalP"/>
    </source>
</evidence>
<dbReference type="InterPro" id="IPR003961">
    <property type="entry name" value="FN3_dom"/>
</dbReference>
<dbReference type="CDD" id="cd00063">
    <property type="entry name" value="FN3"/>
    <property type="match status" value="1"/>
</dbReference>
<keyword evidence="1" id="KW-0732">Signal</keyword>
<dbReference type="SUPFAM" id="SSF56436">
    <property type="entry name" value="C-type lectin-like"/>
    <property type="match status" value="1"/>
</dbReference>
<dbReference type="InterPro" id="IPR016187">
    <property type="entry name" value="CTDL_fold"/>
</dbReference>
<dbReference type="InterPro" id="IPR016186">
    <property type="entry name" value="C-type_lectin-like/link_sf"/>
</dbReference>
<dbReference type="Pfam" id="PF00059">
    <property type="entry name" value="Lectin_C"/>
    <property type="match status" value="1"/>
</dbReference>
<dbReference type="InterPro" id="IPR036116">
    <property type="entry name" value="FN3_sf"/>
</dbReference>
<dbReference type="CDD" id="cd00037">
    <property type="entry name" value="CLECT"/>
    <property type="match status" value="1"/>
</dbReference>
<feature type="signal peptide" evidence="1">
    <location>
        <begin position="1"/>
        <end position="17"/>
    </location>
</feature>
<evidence type="ECO:0000313" key="4">
    <source>
        <dbReference type="EMBL" id="KAF4089317.1"/>
    </source>
</evidence>
<evidence type="ECO:0008006" key="6">
    <source>
        <dbReference type="Google" id="ProtNLM"/>
    </source>
</evidence>
<dbReference type="InterPro" id="IPR001304">
    <property type="entry name" value="C-type_lectin-like"/>
</dbReference>
<dbReference type="AlphaFoldDB" id="A0A7J6B4F0"/>